<proteinExistence type="predicted"/>
<dbReference type="InterPro" id="IPR021729">
    <property type="entry name" value="DUF3298"/>
</dbReference>
<accession>A0ABU3C6M6</accession>
<dbReference type="EMBL" id="JAVRHQ010000003">
    <property type="protein sequence ID" value="MDT0641972.1"/>
    <property type="molecule type" value="Genomic_DNA"/>
</dbReference>
<comment type="caution">
    <text evidence="3">The sequence shown here is derived from an EMBL/GenBank/DDBJ whole genome shotgun (WGS) entry which is preliminary data.</text>
</comment>
<dbReference type="RefSeq" id="WP_311533647.1">
    <property type="nucleotide sequence ID" value="NZ_JAVRHQ010000003.1"/>
</dbReference>
<dbReference type="InterPro" id="IPR025303">
    <property type="entry name" value="PdaC"/>
</dbReference>
<evidence type="ECO:0000259" key="2">
    <source>
        <dbReference type="Pfam" id="PF13739"/>
    </source>
</evidence>
<protein>
    <submittedName>
        <fullName evidence="3">DUF4163 domain-containing protein</fullName>
    </submittedName>
</protein>
<gene>
    <name evidence="3" type="ORF">RM553_03925</name>
</gene>
<feature type="domain" description="Deacetylase PdaC" evidence="2">
    <location>
        <begin position="42"/>
        <end position="145"/>
    </location>
</feature>
<feature type="domain" description="DUF3298" evidence="1">
    <location>
        <begin position="169"/>
        <end position="240"/>
    </location>
</feature>
<evidence type="ECO:0000313" key="3">
    <source>
        <dbReference type="EMBL" id="MDT0641972.1"/>
    </source>
</evidence>
<dbReference type="Proteomes" id="UP001262889">
    <property type="component" value="Unassembled WGS sequence"/>
</dbReference>
<dbReference type="InterPro" id="IPR037126">
    <property type="entry name" value="PdaC/RsiV-like_sf"/>
</dbReference>
<dbReference type="PROSITE" id="PS51257">
    <property type="entry name" value="PROKAR_LIPOPROTEIN"/>
    <property type="match status" value="1"/>
</dbReference>
<evidence type="ECO:0000259" key="1">
    <source>
        <dbReference type="Pfam" id="PF11738"/>
    </source>
</evidence>
<evidence type="ECO:0000313" key="4">
    <source>
        <dbReference type="Proteomes" id="UP001262889"/>
    </source>
</evidence>
<dbReference type="Pfam" id="PF11738">
    <property type="entry name" value="DUF3298"/>
    <property type="match status" value="1"/>
</dbReference>
<dbReference type="Gene3D" id="3.30.565.40">
    <property type="entry name" value="Fervidobacterium nodosum Rt17-B1 like"/>
    <property type="match status" value="1"/>
</dbReference>
<organism evidence="3 4">
    <name type="scientific">Autumnicola tepida</name>
    <dbReference type="NCBI Taxonomy" id="3075595"/>
    <lineage>
        <taxon>Bacteria</taxon>
        <taxon>Pseudomonadati</taxon>
        <taxon>Bacteroidota</taxon>
        <taxon>Flavobacteriia</taxon>
        <taxon>Flavobacteriales</taxon>
        <taxon>Flavobacteriaceae</taxon>
        <taxon>Autumnicola</taxon>
    </lineage>
</organism>
<sequence>MKKYLLIFCAALVFTACEQEEKPLQFTNYSVEKSYEECNPEEGDCAFISISYPVAENKTDAASRINEEIKNHIIGIVDYEEEEKSASIEELANHFIKNYETNAEDFSEYELAWEGFVFAEITKKSPELISIRFNSRMFTGGAHGYSSISFLNFNPETGKAYSHNELFTPEFKSYFESKFREDQGIPEQDSINSTGLFFEDDKFVLPENIGFTEEGLVLHYNAYEIASYAEGEFTYRFPYDEIDQFLKISQEEAPLE</sequence>
<reference evidence="3 4" key="1">
    <citation type="submission" date="2023-09" db="EMBL/GenBank/DDBJ databases">
        <authorList>
            <person name="Rey-Velasco X."/>
        </authorList>
    </citation>
    <scope>NUCLEOTIDE SEQUENCE [LARGE SCALE GENOMIC DNA]</scope>
    <source>
        <strain evidence="3 4">F363</strain>
    </source>
</reference>
<name>A0ABU3C6M6_9FLAO</name>
<keyword evidence="4" id="KW-1185">Reference proteome</keyword>
<dbReference type="Gene3D" id="3.90.640.20">
    <property type="entry name" value="Heat-shock cognate protein, ATPase"/>
    <property type="match status" value="1"/>
</dbReference>
<dbReference type="Pfam" id="PF13739">
    <property type="entry name" value="PdaC"/>
    <property type="match status" value="1"/>
</dbReference>